<dbReference type="PANTHER" id="PTHR31126">
    <property type="entry name" value="TYROSINE-PROTEIN PHOSPHATASE"/>
    <property type="match status" value="1"/>
</dbReference>
<dbReference type="InterPro" id="IPR029021">
    <property type="entry name" value="Prot-tyrosine_phosphatase-like"/>
</dbReference>
<dbReference type="SUPFAM" id="SSF52799">
    <property type="entry name" value="(Phosphotyrosine protein) phosphatases II"/>
    <property type="match status" value="1"/>
</dbReference>
<reference evidence="2 4" key="2">
    <citation type="journal article" date="2020" name="Int. J. Syst. Evol. Microbiol.">
        <title>Vagococcus xieshaowenii sp. nov., isolated from snow finch (Montifringilla taczanowskii) cloacal content.</title>
        <authorList>
            <person name="Ge Y."/>
            <person name="Yang J."/>
            <person name="Lai X.H."/>
            <person name="Zhang G."/>
            <person name="Jin D."/>
            <person name="Lu S."/>
            <person name="Wang B."/>
            <person name="Huang Y."/>
            <person name="Huang Y."/>
            <person name="Ren Z."/>
            <person name="Zhang X."/>
            <person name="Xu J."/>
        </authorList>
    </citation>
    <scope>NUCLEOTIDE SEQUENCE [LARGE SCALE GENOMIC DNA]</scope>
    <source>
        <strain evidence="2">Personal::cf-49</strain>
        <strain evidence="4">personal::cf-49</strain>
    </source>
</reference>
<organism evidence="3 5">
    <name type="scientific">Vagococcus xieshaowenii</name>
    <dbReference type="NCBI Taxonomy" id="2562451"/>
    <lineage>
        <taxon>Bacteria</taxon>
        <taxon>Bacillati</taxon>
        <taxon>Bacillota</taxon>
        <taxon>Bacilli</taxon>
        <taxon>Lactobacillales</taxon>
        <taxon>Enterococcaceae</taxon>
        <taxon>Vagococcus</taxon>
    </lineage>
</organism>
<evidence type="ECO:0000256" key="1">
    <source>
        <dbReference type="ARBA" id="ARBA00009580"/>
    </source>
</evidence>
<keyword evidence="4" id="KW-1185">Reference proteome</keyword>
<dbReference type="Proteomes" id="UP000296883">
    <property type="component" value="Chromosome"/>
</dbReference>
<dbReference type="InterPro" id="IPR016130">
    <property type="entry name" value="Tyr_Pase_AS"/>
</dbReference>
<dbReference type="Pfam" id="PF13350">
    <property type="entry name" value="Y_phosphatase3"/>
    <property type="match status" value="1"/>
</dbReference>
<reference evidence="3 5" key="1">
    <citation type="submission" date="2019-03" db="EMBL/GenBank/DDBJ databases">
        <title>Vagococcus sp. was isolated fron gut of Carduelis flavirostris.</title>
        <authorList>
            <person name="Ge Y."/>
        </authorList>
    </citation>
    <scope>NUCLEOTIDE SEQUENCE [LARGE SCALE GENOMIC DNA]</scope>
    <source>
        <strain evidence="3 5">CF-210</strain>
    </source>
</reference>
<evidence type="ECO:0000313" key="2">
    <source>
        <dbReference type="EMBL" id="QCA29006.1"/>
    </source>
</evidence>
<dbReference type="InterPro" id="IPR026893">
    <property type="entry name" value="Tyr/Ser_Pase_IphP-type"/>
</dbReference>
<gene>
    <name evidence="3" type="ORF">E4031_06440</name>
    <name evidence="2" type="ORF">E4Z98_06655</name>
</gene>
<evidence type="ECO:0000313" key="5">
    <source>
        <dbReference type="Proteomes" id="UP000297725"/>
    </source>
</evidence>
<dbReference type="Gene3D" id="3.90.190.10">
    <property type="entry name" value="Protein tyrosine phosphatase superfamily"/>
    <property type="match status" value="1"/>
</dbReference>
<protein>
    <submittedName>
        <fullName evidence="3">Tyrosine-protein phosphatase</fullName>
    </submittedName>
</protein>
<dbReference type="PANTHER" id="PTHR31126:SF1">
    <property type="entry name" value="TYROSINE SPECIFIC PROTEIN PHOSPHATASES DOMAIN-CONTAINING PROTEIN"/>
    <property type="match status" value="1"/>
</dbReference>
<proteinExistence type="inferred from homology"/>
<evidence type="ECO:0000313" key="4">
    <source>
        <dbReference type="Proteomes" id="UP000296883"/>
    </source>
</evidence>
<dbReference type="PROSITE" id="PS00383">
    <property type="entry name" value="TYR_PHOSPHATASE_1"/>
    <property type="match status" value="1"/>
</dbReference>
<dbReference type="EMBL" id="CP038865">
    <property type="protein sequence ID" value="QCA29006.1"/>
    <property type="molecule type" value="Genomic_DNA"/>
</dbReference>
<dbReference type="EMBL" id="SRHU01000023">
    <property type="protein sequence ID" value="TFZ41019.1"/>
    <property type="molecule type" value="Genomic_DNA"/>
</dbReference>
<dbReference type="GO" id="GO:0004721">
    <property type="term" value="F:phosphoprotein phosphatase activity"/>
    <property type="evidence" value="ECO:0007669"/>
    <property type="project" value="InterPro"/>
</dbReference>
<sequence>MFRRNYLMLESLTNFRDIGGYRGLDNKKVTQHLMYRSGEINHLTKEDHQAFLEDYHIQTIFDFRSTSEREERPNELFDGVTTVAIDILKGMEQSVGMADLKEEASQKHPDEYMLDIYRAFITEPSAREGYKEFLETVATLDTPFIFHCFAGKDRTGFGAALILALLGVSELDIYHDYLLTNKLRKKANNKLIETMAREGMPKEQLEMFRIMMEVKYEYLAESFAQIKEHFGTVEQYVLEGIGVDAATISQIRNKYLED</sequence>
<evidence type="ECO:0000313" key="3">
    <source>
        <dbReference type="EMBL" id="TFZ41019.1"/>
    </source>
</evidence>
<comment type="similarity">
    <text evidence="1">Belongs to the protein-tyrosine phosphatase family.</text>
</comment>
<name>A0AAJ5EE78_9ENTE</name>
<dbReference type="Proteomes" id="UP000297725">
    <property type="component" value="Unassembled WGS sequence"/>
</dbReference>
<accession>A0AAJ5EE78</accession>
<dbReference type="AlphaFoldDB" id="A0AAJ5EE78"/>